<proteinExistence type="predicted"/>
<dbReference type="GO" id="GO:0034605">
    <property type="term" value="P:cellular response to heat"/>
    <property type="evidence" value="ECO:0007669"/>
    <property type="project" value="TreeGrafter"/>
</dbReference>
<keyword evidence="6" id="KW-0378">Hydrolase</keyword>
<dbReference type="InterPro" id="IPR027417">
    <property type="entry name" value="P-loop_NTPase"/>
</dbReference>
<dbReference type="Pfam" id="PF02861">
    <property type="entry name" value="Clp_N"/>
    <property type="match status" value="1"/>
</dbReference>
<dbReference type="CDD" id="cd00009">
    <property type="entry name" value="AAA"/>
    <property type="match status" value="1"/>
</dbReference>
<keyword evidence="1 4" id="KW-0677">Repeat</keyword>
<dbReference type="Gene3D" id="1.10.1780.10">
    <property type="entry name" value="Clp, N-terminal domain"/>
    <property type="match status" value="1"/>
</dbReference>
<dbReference type="PANTHER" id="PTHR11638:SF18">
    <property type="entry name" value="HEAT SHOCK PROTEIN 104"/>
    <property type="match status" value="1"/>
</dbReference>
<dbReference type="SMART" id="SM00382">
    <property type="entry name" value="AAA"/>
    <property type="match status" value="2"/>
</dbReference>
<keyword evidence="3 6" id="KW-0067">ATP-binding</keyword>
<gene>
    <name evidence="6" type="ORF">DXA38_20265</name>
</gene>
<evidence type="ECO:0000256" key="2">
    <source>
        <dbReference type="ARBA" id="ARBA00022741"/>
    </source>
</evidence>
<dbReference type="InterPro" id="IPR050130">
    <property type="entry name" value="ClpA_ClpB"/>
</dbReference>
<reference evidence="6 7" key="1">
    <citation type="submission" date="2018-08" db="EMBL/GenBank/DDBJ databases">
        <title>A genome reference for cultivated species of the human gut microbiota.</title>
        <authorList>
            <person name="Zou Y."/>
            <person name="Xue W."/>
            <person name="Luo G."/>
        </authorList>
    </citation>
    <scope>NUCLEOTIDE SEQUENCE [LARGE SCALE GENOMIC DNA]</scope>
    <source>
        <strain evidence="6 7">OF01-2LB</strain>
    </source>
</reference>
<protein>
    <submittedName>
        <fullName evidence="6">ATP-dependent Clp protease ATP-binding subunit</fullName>
    </submittedName>
</protein>
<evidence type="ECO:0000256" key="3">
    <source>
        <dbReference type="ARBA" id="ARBA00022840"/>
    </source>
</evidence>
<dbReference type="Gene3D" id="1.10.8.60">
    <property type="match status" value="1"/>
</dbReference>
<dbReference type="GO" id="GO:0016887">
    <property type="term" value="F:ATP hydrolysis activity"/>
    <property type="evidence" value="ECO:0007669"/>
    <property type="project" value="InterPro"/>
</dbReference>
<organism evidence="6 7">
    <name type="scientific">Clostridium innocuum</name>
    <dbReference type="NCBI Taxonomy" id="1522"/>
    <lineage>
        <taxon>Bacteria</taxon>
        <taxon>Bacillati</taxon>
        <taxon>Bacillota</taxon>
        <taxon>Clostridia</taxon>
        <taxon>Eubacteriales</taxon>
        <taxon>Clostridiaceae</taxon>
        <taxon>Clostridium</taxon>
    </lineage>
</organism>
<feature type="domain" description="Clp R" evidence="5">
    <location>
        <begin position="1"/>
        <end position="69"/>
    </location>
</feature>
<evidence type="ECO:0000313" key="7">
    <source>
        <dbReference type="Proteomes" id="UP000260025"/>
    </source>
</evidence>
<dbReference type="InterPro" id="IPR004176">
    <property type="entry name" value="Clp_R_N"/>
</dbReference>
<dbReference type="InterPro" id="IPR036628">
    <property type="entry name" value="Clp_N_dom_sf"/>
</dbReference>
<sequence>MKYRLNTQVSAILDTAREEAREMGNNYVGSEHLLLAILKDTATPLSRLLCAQGVYYFQLKEDLMVLFGLKDQDVEELQITQVVDDILERGMSLSSRKQNTMMDVDSLTLALLQTNSCVATEILHRYDVDEEVLLLQMEHGSMSELDKISELRNLNMCGANQDIVGRDAELNFMISVLSRKDKANPLLIGEPGVGKTALVEKLAGMIQQNLVPSLKDACIYELHLNSLVAGTKYRGDFEEKLQNIIRLLEKYPNVILFIDEIHLMIGAGKSEGSIDVSSVLKPYLARGVIKCIGATTIEEYEMYIEKDRALERRFQIITIREPDVEDTIKMLKAKKKEYEDFHAVKIQEEVLEQIVKYCAYYMPQRKFPDKAIDVLDLACVGAKRQSERSVSEDMVRDVIEKLTDIPLASRNRLQELKKHLETTMVAQKEVIRKLMGQLEWIEQGIISERPLGVWLFLGNQGVGKKTLIHQFNRLYFNQEDMVELDMAALDRNLDHNLSKLRRNPYTIVNVTNLHMANEAMLQFLKQGIERGYLERDVQKIDLRHSIMIMSGDFPCSSVSALKFQETSDPLLQVKHSLGASFTALFDEVFVFHDLEQKDKVTVMKNMLKKWEKTMEETAILEAIESSSTLDEAAKKLKKKIVKV</sequence>
<dbReference type="GO" id="GO:0005737">
    <property type="term" value="C:cytoplasm"/>
    <property type="evidence" value="ECO:0007669"/>
    <property type="project" value="TreeGrafter"/>
</dbReference>
<dbReference type="SUPFAM" id="SSF81923">
    <property type="entry name" value="Double Clp-N motif"/>
    <property type="match status" value="1"/>
</dbReference>
<dbReference type="InterPro" id="IPR041546">
    <property type="entry name" value="ClpA/ClpB_AAA_lid"/>
</dbReference>
<dbReference type="Pfam" id="PF17871">
    <property type="entry name" value="AAA_lid_9"/>
    <property type="match status" value="1"/>
</dbReference>
<evidence type="ECO:0000256" key="1">
    <source>
        <dbReference type="ARBA" id="ARBA00022737"/>
    </source>
</evidence>
<dbReference type="Gene3D" id="3.40.50.300">
    <property type="entry name" value="P-loop containing nucleotide triphosphate hydrolases"/>
    <property type="match status" value="2"/>
</dbReference>
<dbReference type="PANTHER" id="PTHR11638">
    <property type="entry name" value="ATP-DEPENDENT CLP PROTEASE"/>
    <property type="match status" value="1"/>
</dbReference>
<evidence type="ECO:0000259" key="5">
    <source>
        <dbReference type="PROSITE" id="PS51903"/>
    </source>
</evidence>
<dbReference type="AlphaFoldDB" id="A0A3E2VHZ3"/>
<dbReference type="EMBL" id="QVEV01000049">
    <property type="protein sequence ID" value="RGC10271.1"/>
    <property type="molecule type" value="Genomic_DNA"/>
</dbReference>
<name>A0A3E2VHZ3_CLOIN</name>
<dbReference type="Proteomes" id="UP000260025">
    <property type="component" value="Unassembled WGS sequence"/>
</dbReference>
<dbReference type="PROSITE" id="PS51903">
    <property type="entry name" value="CLP_R"/>
    <property type="match status" value="1"/>
</dbReference>
<evidence type="ECO:0000256" key="4">
    <source>
        <dbReference type="PROSITE-ProRule" id="PRU01251"/>
    </source>
</evidence>
<dbReference type="GO" id="GO:0008233">
    <property type="term" value="F:peptidase activity"/>
    <property type="evidence" value="ECO:0007669"/>
    <property type="project" value="UniProtKB-KW"/>
</dbReference>
<keyword evidence="2" id="KW-0547">Nucleotide-binding</keyword>
<comment type="caution">
    <text evidence="6">The sequence shown here is derived from an EMBL/GenBank/DDBJ whole genome shotgun (WGS) entry which is preliminary data.</text>
</comment>
<evidence type="ECO:0000313" key="6">
    <source>
        <dbReference type="EMBL" id="RGC10271.1"/>
    </source>
</evidence>
<accession>A0A3E2VHZ3</accession>
<dbReference type="GO" id="GO:0005524">
    <property type="term" value="F:ATP binding"/>
    <property type="evidence" value="ECO:0007669"/>
    <property type="project" value="UniProtKB-KW"/>
</dbReference>
<dbReference type="InterPro" id="IPR003959">
    <property type="entry name" value="ATPase_AAA_core"/>
</dbReference>
<dbReference type="RefSeq" id="WP_117444768.1">
    <property type="nucleotide sequence ID" value="NZ_JAJFEN010000061.1"/>
</dbReference>
<dbReference type="InterPro" id="IPR003593">
    <property type="entry name" value="AAA+_ATPase"/>
</dbReference>
<dbReference type="GO" id="GO:0006508">
    <property type="term" value="P:proteolysis"/>
    <property type="evidence" value="ECO:0007669"/>
    <property type="project" value="UniProtKB-KW"/>
</dbReference>
<keyword evidence="6" id="KW-0645">Protease</keyword>
<dbReference type="Pfam" id="PF00004">
    <property type="entry name" value="AAA"/>
    <property type="match status" value="1"/>
</dbReference>
<dbReference type="OrthoDB" id="1647643at2"/>
<dbReference type="SUPFAM" id="SSF52540">
    <property type="entry name" value="P-loop containing nucleoside triphosphate hydrolases"/>
    <property type="match status" value="2"/>
</dbReference>